<dbReference type="OrthoDB" id="6195716at2"/>
<dbReference type="InterPro" id="IPR000835">
    <property type="entry name" value="HTH_MarR-typ"/>
</dbReference>
<dbReference type="GO" id="GO:0003677">
    <property type="term" value="F:DNA binding"/>
    <property type="evidence" value="ECO:0007669"/>
    <property type="project" value="UniProtKB-KW"/>
</dbReference>
<evidence type="ECO:0000256" key="3">
    <source>
        <dbReference type="ARBA" id="ARBA00023163"/>
    </source>
</evidence>
<evidence type="ECO:0000313" key="6">
    <source>
        <dbReference type="Proteomes" id="UP000400981"/>
    </source>
</evidence>
<dbReference type="SMART" id="SM00347">
    <property type="entry name" value="HTH_MARR"/>
    <property type="match status" value="1"/>
</dbReference>
<protein>
    <submittedName>
        <fullName evidence="5">MFS transporter</fullName>
    </submittedName>
</protein>
<organism evidence="5 6">
    <name type="scientific">Pandoraea eparura</name>
    <dbReference type="NCBI Taxonomy" id="2508291"/>
    <lineage>
        <taxon>Bacteria</taxon>
        <taxon>Pseudomonadati</taxon>
        <taxon>Pseudomonadota</taxon>
        <taxon>Betaproteobacteria</taxon>
        <taxon>Burkholderiales</taxon>
        <taxon>Burkholderiaceae</taxon>
        <taxon>Pandoraea</taxon>
    </lineage>
</organism>
<dbReference type="AlphaFoldDB" id="A0A5E4XJW3"/>
<dbReference type="Proteomes" id="UP000400981">
    <property type="component" value="Unassembled WGS sequence"/>
</dbReference>
<gene>
    <name evidence="5" type="ORF">PEP31012_03968</name>
</gene>
<accession>A0A5E4XJW3</accession>
<evidence type="ECO:0000256" key="2">
    <source>
        <dbReference type="ARBA" id="ARBA00023125"/>
    </source>
</evidence>
<dbReference type="GO" id="GO:0003700">
    <property type="term" value="F:DNA-binding transcription factor activity"/>
    <property type="evidence" value="ECO:0007669"/>
    <property type="project" value="InterPro"/>
</dbReference>
<dbReference type="PROSITE" id="PS50995">
    <property type="entry name" value="HTH_MARR_2"/>
    <property type="match status" value="1"/>
</dbReference>
<dbReference type="SUPFAM" id="SSF46785">
    <property type="entry name" value="Winged helix' DNA-binding domain"/>
    <property type="match status" value="1"/>
</dbReference>
<sequence length="146" mass="16183">MDHYSAMNFSLTQSIGFLLTKARNVLSAEVDAKLKELDISSQQMGILLSLQRGVATTPFELSRLLGIDTGLMTRMLDKLEAKGLLSRSRSVEDRRVVNLSLTSAGETAAGRIPEIVPPVLNARLRNFSESEFEELKRLLTKFVGDE</sequence>
<feature type="domain" description="HTH marR-type" evidence="4">
    <location>
        <begin position="12"/>
        <end position="144"/>
    </location>
</feature>
<dbReference type="Pfam" id="PF01047">
    <property type="entry name" value="MarR"/>
    <property type="match status" value="1"/>
</dbReference>
<dbReference type="InterPro" id="IPR036388">
    <property type="entry name" value="WH-like_DNA-bd_sf"/>
</dbReference>
<evidence type="ECO:0000256" key="1">
    <source>
        <dbReference type="ARBA" id="ARBA00023015"/>
    </source>
</evidence>
<dbReference type="InterPro" id="IPR036390">
    <property type="entry name" value="WH_DNA-bd_sf"/>
</dbReference>
<keyword evidence="6" id="KW-1185">Reference proteome</keyword>
<evidence type="ECO:0000259" key="4">
    <source>
        <dbReference type="PROSITE" id="PS50995"/>
    </source>
</evidence>
<keyword evidence="1" id="KW-0805">Transcription regulation</keyword>
<dbReference type="Gene3D" id="1.10.10.10">
    <property type="entry name" value="Winged helix-like DNA-binding domain superfamily/Winged helix DNA-binding domain"/>
    <property type="match status" value="1"/>
</dbReference>
<dbReference type="RefSeq" id="WP_150591025.1">
    <property type="nucleotide sequence ID" value="NZ_CABPSH010000012.1"/>
</dbReference>
<keyword evidence="3" id="KW-0804">Transcription</keyword>
<name>A0A5E4XJW3_9BURK</name>
<dbReference type="EMBL" id="CABPSH010000012">
    <property type="protein sequence ID" value="VVE36691.1"/>
    <property type="molecule type" value="Genomic_DNA"/>
</dbReference>
<proteinExistence type="predicted"/>
<dbReference type="PANTHER" id="PTHR42756">
    <property type="entry name" value="TRANSCRIPTIONAL REGULATOR, MARR"/>
    <property type="match status" value="1"/>
</dbReference>
<evidence type="ECO:0000313" key="5">
    <source>
        <dbReference type="EMBL" id="VVE36691.1"/>
    </source>
</evidence>
<dbReference type="PANTHER" id="PTHR42756:SF1">
    <property type="entry name" value="TRANSCRIPTIONAL REPRESSOR OF EMRAB OPERON"/>
    <property type="match status" value="1"/>
</dbReference>
<keyword evidence="2" id="KW-0238">DNA-binding</keyword>
<reference evidence="5 6" key="1">
    <citation type="submission" date="2019-08" db="EMBL/GenBank/DDBJ databases">
        <authorList>
            <person name="Peeters C."/>
        </authorList>
    </citation>
    <scope>NUCLEOTIDE SEQUENCE [LARGE SCALE GENOMIC DNA]</scope>
    <source>
        <strain evidence="5 6">LMG 31012</strain>
    </source>
</reference>
<dbReference type="PRINTS" id="PR00598">
    <property type="entry name" value="HTHMARR"/>
</dbReference>